<reference evidence="2" key="1">
    <citation type="submission" date="2021-05" db="EMBL/GenBank/DDBJ databases">
        <authorList>
            <person name="Alioto T."/>
            <person name="Alioto T."/>
            <person name="Gomez Garrido J."/>
        </authorList>
    </citation>
    <scope>NUCLEOTIDE SEQUENCE</scope>
</reference>
<dbReference type="AlphaFoldDB" id="A0A8D8ICS1"/>
<sequence length="134" mass="14782">MTHSLAPASESCFSLAPLPGSASAALSHPSCESYKIHSKIKTNPKKNLSPLTKWVRKGTLLSKLATARETKPFRWPYGARARGHSLMVMLIFAVTNRAGNLLDWNMAAANSRGLRKTNKQDGQNFQMRKQSKVS</sequence>
<feature type="region of interest" description="Disordered" evidence="1">
    <location>
        <begin position="114"/>
        <end position="134"/>
    </location>
</feature>
<protein>
    <submittedName>
        <fullName evidence="2">(northern house mosquito) hypothetical protein</fullName>
    </submittedName>
</protein>
<proteinExistence type="predicted"/>
<evidence type="ECO:0000256" key="1">
    <source>
        <dbReference type="SAM" id="MobiDB-lite"/>
    </source>
</evidence>
<organism evidence="2">
    <name type="scientific">Culex pipiens</name>
    <name type="common">House mosquito</name>
    <dbReference type="NCBI Taxonomy" id="7175"/>
    <lineage>
        <taxon>Eukaryota</taxon>
        <taxon>Metazoa</taxon>
        <taxon>Ecdysozoa</taxon>
        <taxon>Arthropoda</taxon>
        <taxon>Hexapoda</taxon>
        <taxon>Insecta</taxon>
        <taxon>Pterygota</taxon>
        <taxon>Neoptera</taxon>
        <taxon>Endopterygota</taxon>
        <taxon>Diptera</taxon>
        <taxon>Nematocera</taxon>
        <taxon>Culicoidea</taxon>
        <taxon>Culicidae</taxon>
        <taxon>Culicinae</taxon>
        <taxon>Culicini</taxon>
        <taxon>Culex</taxon>
        <taxon>Culex</taxon>
    </lineage>
</organism>
<name>A0A8D8ICS1_CULPI</name>
<accession>A0A8D8ICS1</accession>
<evidence type="ECO:0000313" key="2">
    <source>
        <dbReference type="EMBL" id="CAG6549776.1"/>
    </source>
</evidence>
<dbReference type="EMBL" id="HBUE01241808">
    <property type="protein sequence ID" value="CAG6549776.1"/>
    <property type="molecule type" value="Transcribed_RNA"/>
</dbReference>
<dbReference type="EMBL" id="HBUE01348863">
    <property type="protein sequence ID" value="CAG6602057.1"/>
    <property type="molecule type" value="Transcribed_RNA"/>
</dbReference>